<organism evidence="1">
    <name type="scientific">Aegilops tauschii</name>
    <name type="common">Tausch's goatgrass</name>
    <name type="synonym">Aegilops squarrosa</name>
    <dbReference type="NCBI Taxonomy" id="37682"/>
    <lineage>
        <taxon>Eukaryota</taxon>
        <taxon>Viridiplantae</taxon>
        <taxon>Streptophyta</taxon>
        <taxon>Embryophyta</taxon>
        <taxon>Tracheophyta</taxon>
        <taxon>Spermatophyta</taxon>
        <taxon>Magnoliopsida</taxon>
        <taxon>Liliopsida</taxon>
        <taxon>Poales</taxon>
        <taxon>Poaceae</taxon>
        <taxon>BOP clade</taxon>
        <taxon>Pooideae</taxon>
        <taxon>Triticodae</taxon>
        <taxon>Triticeae</taxon>
        <taxon>Triticinae</taxon>
        <taxon>Aegilops</taxon>
    </lineage>
</organism>
<dbReference type="PANTHER" id="PTHR35463:SF13">
    <property type="match status" value="1"/>
</dbReference>
<dbReference type="SMR" id="R7W273"/>
<sequence>MGSTRLLPASVAAFFLSPSPSPAADEKPPEPVELAIGVAGHEGWLDALRAWAKLACLKLRPLEPRCDLRSSGSMKKAARQSLAMGKEAVEHTAVSAARAAEETIGRTTEKTSRKCILVANSCIDSALKPCQSPDVACAEGVVEPGFGVDRRSGLFPRMTAPSGDRKLENVCLSSGKPGAPGSCMNVLTISAKG</sequence>
<reference evidence="1" key="1">
    <citation type="submission" date="2015-06" db="UniProtKB">
        <authorList>
            <consortium name="EnsemblPlants"/>
        </authorList>
    </citation>
    <scope>IDENTIFICATION</scope>
</reference>
<dbReference type="PANTHER" id="PTHR35463">
    <property type="entry name" value="TRANSMEMBRANE PROTEIN"/>
    <property type="match status" value="1"/>
</dbReference>
<proteinExistence type="predicted"/>
<accession>R7W273</accession>
<dbReference type="AlphaFoldDB" id="R7W273"/>
<protein>
    <submittedName>
        <fullName evidence="1">Uncharacterized protein</fullName>
    </submittedName>
</protein>
<name>R7W273_AEGTA</name>
<dbReference type="EnsemblPlants" id="EMT12788">
    <property type="protein sequence ID" value="EMT12788"/>
    <property type="gene ID" value="F775_24397"/>
</dbReference>
<evidence type="ECO:0000313" key="1">
    <source>
        <dbReference type="EnsemblPlants" id="EMT12788"/>
    </source>
</evidence>